<proteinExistence type="predicted"/>
<gene>
    <name evidence="1" type="ORF">CS063_00695</name>
</gene>
<reference evidence="1" key="1">
    <citation type="submission" date="2017-10" db="EMBL/GenBank/DDBJ databases">
        <title>Genome sequence of cellulolytic Lachnospiraceae bacterium XHS1971 isolated from hotspring sediment.</title>
        <authorList>
            <person name="Vasudevan G."/>
            <person name="Joshi A.J."/>
            <person name="Hivarkar S."/>
            <person name="Lanjekar V.B."/>
            <person name="Dhakephalkar P.K."/>
            <person name="Dagar S."/>
        </authorList>
    </citation>
    <scope>NUCLEOTIDE SEQUENCE</scope>
    <source>
        <strain evidence="1">XHS1971</strain>
    </source>
</reference>
<dbReference type="EMBL" id="PEDL01000001">
    <property type="protein sequence ID" value="PHV72028.1"/>
    <property type="molecule type" value="Genomic_DNA"/>
</dbReference>
<evidence type="ECO:0000313" key="2">
    <source>
        <dbReference type="Proteomes" id="UP000224460"/>
    </source>
</evidence>
<dbReference type="Proteomes" id="UP000224460">
    <property type="component" value="Unassembled WGS sequence"/>
</dbReference>
<protein>
    <submittedName>
        <fullName evidence="1">Uncharacterized protein</fullName>
    </submittedName>
</protein>
<comment type="caution">
    <text evidence="1">The sequence shown here is derived from an EMBL/GenBank/DDBJ whole genome shotgun (WGS) entry which is preliminary data.</text>
</comment>
<evidence type="ECO:0000313" key="1">
    <source>
        <dbReference type="EMBL" id="PHV72028.1"/>
    </source>
</evidence>
<accession>A0AC61DGT0</accession>
<keyword evidence="2" id="KW-1185">Reference proteome</keyword>
<sequence length="567" mass="65301">MQQVQEIHKVELVDILEKVVDEMQDWLIIGDQYGKIMYANSNVYTSCDCTKEEVLGKDMCMFVGVDLSDQVVLNKINKFLKDGEKFEFVTNRFIKGNKRIYLTNTLTTIWYNNQLEYFVCLSKDITNTEKLKAEVYRANYIDPLTNLPNQRFFLQSLYKAVQKVKSSHTQLAVIIVDIRKIGEINENYGMNVGDIVIKAVTKRLRNILNDKQEMFRYGDGSFIIIHQYITGQEDVEILLRQMNEKIKEPISVHNSYLYIEAKEGIALFPNDAKGASELIKNAEIALAKVKREKPTIPYIFYTKDIHEEIESSMLFEAELKIAVQNEEFVVYYQPFIDLKTNTVVGMEALLRQIKHNGEMVLPNKFIGVLEQMNLIEKVGIMVIEKVCIQLRRWLDKGYKVVPISVNLSALQFKNPNLAKNIIEILEHYNIKPGYIILEITESTVMEDIGLAHFTLNELKDYGFCISIDDFGTGYASIGYLKKFMFNHLKIDISFIKEITKNNQDRAIVEAIISIAKSLHLTTIAEGIEDEEQLAVMSEMGCEIGQGFLWDKPISSTQIEEKYLKRNA</sequence>
<name>A0AC61DGT0_9FIRM</name>
<organism evidence="1 2">
    <name type="scientific">Sporanaerobium hydrogeniformans</name>
    <dbReference type="NCBI Taxonomy" id="3072179"/>
    <lineage>
        <taxon>Bacteria</taxon>
        <taxon>Bacillati</taxon>
        <taxon>Bacillota</taxon>
        <taxon>Clostridia</taxon>
        <taxon>Lachnospirales</taxon>
        <taxon>Lachnospiraceae</taxon>
        <taxon>Sporanaerobium</taxon>
    </lineage>
</organism>